<proteinExistence type="inferred from homology"/>
<dbReference type="GeneID" id="122128548"/>
<dbReference type="InterPro" id="IPR001483">
    <property type="entry name" value="Urotensin_II"/>
</dbReference>
<evidence type="ECO:0000256" key="4">
    <source>
        <dbReference type="ARBA" id="ARBA00022702"/>
    </source>
</evidence>
<dbReference type="GO" id="GO:0005179">
    <property type="term" value="F:hormone activity"/>
    <property type="evidence" value="ECO:0007669"/>
    <property type="project" value="UniProtKB-KW"/>
</dbReference>
<evidence type="ECO:0000256" key="3">
    <source>
        <dbReference type="ARBA" id="ARBA00022525"/>
    </source>
</evidence>
<organism evidence="6 7">
    <name type="scientific">Clupea harengus</name>
    <name type="common">Atlantic herring</name>
    <dbReference type="NCBI Taxonomy" id="7950"/>
    <lineage>
        <taxon>Eukaryota</taxon>
        <taxon>Metazoa</taxon>
        <taxon>Chordata</taxon>
        <taxon>Craniata</taxon>
        <taxon>Vertebrata</taxon>
        <taxon>Euteleostomi</taxon>
        <taxon>Actinopterygii</taxon>
        <taxon>Neopterygii</taxon>
        <taxon>Teleostei</taxon>
        <taxon>Clupei</taxon>
        <taxon>Clupeiformes</taxon>
        <taxon>Clupeoidei</taxon>
        <taxon>Clupeidae</taxon>
        <taxon>Clupea</taxon>
    </lineage>
</organism>
<dbReference type="GO" id="GO:0008217">
    <property type="term" value="P:regulation of blood pressure"/>
    <property type="evidence" value="ECO:0007669"/>
    <property type="project" value="InterPro"/>
</dbReference>
<dbReference type="GO" id="GO:0097746">
    <property type="term" value="P:blood vessel diameter maintenance"/>
    <property type="evidence" value="ECO:0007669"/>
    <property type="project" value="InterPro"/>
</dbReference>
<keyword evidence="3" id="KW-0964">Secreted</keyword>
<dbReference type="GO" id="GO:0005576">
    <property type="term" value="C:extracellular region"/>
    <property type="evidence" value="ECO:0007669"/>
    <property type="project" value="UniProtKB-SubCell"/>
</dbReference>
<dbReference type="RefSeq" id="XP_042558671.1">
    <property type="nucleotide sequence ID" value="XM_042702737.1"/>
</dbReference>
<dbReference type="PROSITE" id="PS00984">
    <property type="entry name" value="UROTENSIN_II"/>
    <property type="match status" value="1"/>
</dbReference>
<keyword evidence="5" id="KW-1015">Disulfide bond</keyword>
<dbReference type="KEGG" id="char:122128548"/>
<evidence type="ECO:0000313" key="7">
    <source>
        <dbReference type="RefSeq" id="XP_042558671.1"/>
    </source>
</evidence>
<reference evidence="7" key="1">
    <citation type="submission" date="2025-08" db="UniProtKB">
        <authorList>
            <consortium name="RefSeq"/>
        </authorList>
    </citation>
    <scope>IDENTIFICATION</scope>
</reference>
<accession>A0A8M1K4D6</accession>
<name>A0A8M1K4D6_CLUHA</name>
<protein>
    <submittedName>
        <fullName evidence="7">Urotensin-related peptide 1</fullName>
    </submittedName>
</protein>
<evidence type="ECO:0000256" key="5">
    <source>
        <dbReference type="ARBA" id="ARBA00023157"/>
    </source>
</evidence>
<evidence type="ECO:0000256" key="1">
    <source>
        <dbReference type="ARBA" id="ARBA00004613"/>
    </source>
</evidence>
<keyword evidence="6" id="KW-1185">Reference proteome</keyword>
<comment type="similarity">
    <text evidence="2">Belongs to the urotensin-2 family.</text>
</comment>
<evidence type="ECO:0000313" key="6">
    <source>
        <dbReference type="Proteomes" id="UP000515152"/>
    </source>
</evidence>
<evidence type="ECO:0000256" key="2">
    <source>
        <dbReference type="ARBA" id="ARBA00006719"/>
    </source>
</evidence>
<comment type="subcellular location">
    <subcellularLocation>
        <location evidence="1">Secreted</location>
    </subcellularLocation>
</comment>
<keyword evidence="4" id="KW-0372">Hormone</keyword>
<sequence>MMPLCPMLSDLLEKLVEEVEESQSRDVGEAGGVKSIYPLLLDKDRESLGKGAKQSLEQEKLSNMVDGLKEVVFKLAAANKLRSQGFVRSEQSLPKNNKRACFWKYCVTN</sequence>
<dbReference type="OrthoDB" id="9041662at2759"/>
<dbReference type="Proteomes" id="UP000515152">
    <property type="component" value="Chromosome 20"/>
</dbReference>
<gene>
    <name evidence="7" type="primary">urp1</name>
</gene>
<dbReference type="AlphaFoldDB" id="A0A8M1K4D6"/>
<dbReference type="CTD" id="100329524"/>